<gene>
    <name evidence="2" type="ORF">GO495_10280</name>
</gene>
<sequence length="242" mass="27775">MNTKGIVTFLLVSCCSMLMLAVRVQAQVTVTGSIVDKDNRLVLPYASIFNKSTGKRTYSDKGGFYKIAANARDIIVFSFIGYKSDSITVSQVTGTETREIALVIEAKQLHGVEVNSRYTPYQADSLERREKFGYILDLPNHKLAGDNTPQGAGIVFSPFTRYSRKEKQKREFKKIYAKAEMQKYIDSRFTPLFVSRVTSLKGDSLTHFMQDNYPDYNMLRELNQEDFIYWITDKYKAWAKKK</sequence>
<keyword evidence="3" id="KW-1185">Reference proteome</keyword>
<dbReference type="InterPro" id="IPR008969">
    <property type="entry name" value="CarboxyPept-like_regulatory"/>
</dbReference>
<dbReference type="AlphaFoldDB" id="A0A6N8J6V0"/>
<keyword evidence="1" id="KW-0732">Signal</keyword>
<feature type="signal peptide" evidence="1">
    <location>
        <begin position="1"/>
        <end position="26"/>
    </location>
</feature>
<feature type="chain" id="PRO_5026802418" description="Carboxypeptidase-like regulatory domain-containing protein" evidence="1">
    <location>
        <begin position="27"/>
        <end position="242"/>
    </location>
</feature>
<evidence type="ECO:0008006" key="4">
    <source>
        <dbReference type="Google" id="ProtNLM"/>
    </source>
</evidence>
<comment type="caution">
    <text evidence="2">The sequence shown here is derived from an EMBL/GenBank/DDBJ whole genome shotgun (WGS) entry which is preliminary data.</text>
</comment>
<evidence type="ECO:0000313" key="2">
    <source>
        <dbReference type="EMBL" id="MVT40967.1"/>
    </source>
</evidence>
<evidence type="ECO:0000256" key="1">
    <source>
        <dbReference type="SAM" id="SignalP"/>
    </source>
</evidence>
<dbReference type="Pfam" id="PF13715">
    <property type="entry name" value="CarbopepD_reg_2"/>
    <property type="match status" value="1"/>
</dbReference>
<proteinExistence type="predicted"/>
<dbReference type="EMBL" id="WRXO01000002">
    <property type="protein sequence ID" value="MVT40967.1"/>
    <property type="molecule type" value="Genomic_DNA"/>
</dbReference>
<dbReference type="Proteomes" id="UP000468388">
    <property type="component" value="Unassembled WGS sequence"/>
</dbReference>
<dbReference type="OrthoDB" id="1118857at2"/>
<name>A0A6N8J6V0_9BACT</name>
<protein>
    <recommendedName>
        <fullName evidence="4">Carboxypeptidase-like regulatory domain-containing protein</fullName>
    </recommendedName>
</protein>
<accession>A0A6N8J6V0</accession>
<organism evidence="2 3">
    <name type="scientific">Chitinophaga oryziterrae</name>
    <dbReference type="NCBI Taxonomy" id="1031224"/>
    <lineage>
        <taxon>Bacteria</taxon>
        <taxon>Pseudomonadati</taxon>
        <taxon>Bacteroidota</taxon>
        <taxon>Chitinophagia</taxon>
        <taxon>Chitinophagales</taxon>
        <taxon>Chitinophagaceae</taxon>
        <taxon>Chitinophaga</taxon>
    </lineage>
</organism>
<evidence type="ECO:0000313" key="3">
    <source>
        <dbReference type="Proteomes" id="UP000468388"/>
    </source>
</evidence>
<dbReference type="RefSeq" id="WP_157299592.1">
    <property type="nucleotide sequence ID" value="NZ_BAAAZB010000010.1"/>
</dbReference>
<reference evidence="2 3" key="1">
    <citation type="submission" date="2019-12" db="EMBL/GenBank/DDBJ databases">
        <title>The draft genomic sequence of strain Chitinophaga oryziterrae JCM 16595.</title>
        <authorList>
            <person name="Zhang X."/>
        </authorList>
    </citation>
    <scope>NUCLEOTIDE SEQUENCE [LARGE SCALE GENOMIC DNA]</scope>
    <source>
        <strain evidence="2 3">JCM 16595</strain>
    </source>
</reference>
<dbReference type="SUPFAM" id="SSF49464">
    <property type="entry name" value="Carboxypeptidase regulatory domain-like"/>
    <property type="match status" value="1"/>
</dbReference>